<dbReference type="Proteomes" id="UP000192491">
    <property type="component" value="Unassembled WGS sequence"/>
</dbReference>
<evidence type="ECO:0000313" key="2">
    <source>
        <dbReference type="EMBL" id="OQX03387.1"/>
    </source>
</evidence>
<dbReference type="PANTHER" id="PTHR38590:SF1">
    <property type="entry name" value="BLL0828 PROTEIN"/>
    <property type="match status" value="1"/>
</dbReference>
<dbReference type="Pfam" id="PF04480">
    <property type="entry name" value="DUF559"/>
    <property type="match status" value="1"/>
</dbReference>
<dbReference type="InterPro" id="IPR011335">
    <property type="entry name" value="Restrct_endonuc-II-like"/>
</dbReference>
<dbReference type="PANTHER" id="PTHR38590">
    <property type="entry name" value="BLL0828 PROTEIN"/>
    <property type="match status" value="1"/>
</dbReference>
<dbReference type="CDD" id="cd01038">
    <property type="entry name" value="Endonuclease_DUF559"/>
    <property type="match status" value="1"/>
</dbReference>
<evidence type="ECO:0000313" key="3">
    <source>
        <dbReference type="Proteomes" id="UP000192491"/>
    </source>
</evidence>
<comment type="caution">
    <text evidence="2">The sequence shown here is derived from an EMBL/GenBank/DDBJ whole genome shotgun (WGS) entry which is preliminary data.</text>
</comment>
<accession>A0A1Y1QE58</accession>
<dbReference type="InterPro" id="IPR047216">
    <property type="entry name" value="Endonuclease_DUF559_bact"/>
</dbReference>
<dbReference type="InterPro" id="IPR007569">
    <property type="entry name" value="DUF559"/>
</dbReference>
<protein>
    <recommendedName>
        <fullName evidence="1">DUF559 domain-containing protein</fullName>
    </recommendedName>
</protein>
<dbReference type="EMBL" id="MTEJ01000411">
    <property type="protein sequence ID" value="OQX03387.1"/>
    <property type="molecule type" value="Genomic_DNA"/>
</dbReference>
<reference evidence="2 3" key="1">
    <citation type="submission" date="2017-01" db="EMBL/GenBank/DDBJ databases">
        <title>Novel large sulfur bacteria in the metagenomes of groundwater-fed chemosynthetic microbial mats in the Lake Huron basin.</title>
        <authorList>
            <person name="Sharrar A.M."/>
            <person name="Flood B.E."/>
            <person name="Bailey J.V."/>
            <person name="Jones D.S."/>
            <person name="Biddanda B."/>
            <person name="Ruberg S.A."/>
            <person name="Marcus D.N."/>
            <person name="Dick G.J."/>
        </authorList>
    </citation>
    <scope>NUCLEOTIDE SEQUENCE [LARGE SCALE GENOMIC DNA]</scope>
    <source>
        <strain evidence="2">A8</strain>
    </source>
</reference>
<gene>
    <name evidence="2" type="ORF">BWK73_39710</name>
</gene>
<name>A0A1Y1QE58_9GAMM</name>
<feature type="domain" description="DUF559" evidence="1">
    <location>
        <begin position="9"/>
        <end position="114"/>
    </location>
</feature>
<dbReference type="AlphaFoldDB" id="A0A1Y1QE58"/>
<dbReference type="SUPFAM" id="SSF52980">
    <property type="entry name" value="Restriction endonuclease-like"/>
    <property type="match status" value="1"/>
</dbReference>
<proteinExistence type="predicted"/>
<sequence>MLDYNPILRDAARDLRKNQTEAENMLWAKLRRKQLCGVQFYRQKPLGGFIADFYCAAANLVIELDGKHHADGNQIAYDQERTMQLETLGLHVIRFDNQNVLQNIDVVVEQIQSILLAHIQPPFEKRMSQNRNTANKIPL</sequence>
<organism evidence="2 3">
    <name type="scientific">Thiothrix lacustris</name>
    <dbReference type="NCBI Taxonomy" id="525917"/>
    <lineage>
        <taxon>Bacteria</taxon>
        <taxon>Pseudomonadati</taxon>
        <taxon>Pseudomonadota</taxon>
        <taxon>Gammaproteobacteria</taxon>
        <taxon>Thiotrichales</taxon>
        <taxon>Thiotrichaceae</taxon>
        <taxon>Thiothrix</taxon>
    </lineage>
</organism>
<evidence type="ECO:0000259" key="1">
    <source>
        <dbReference type="Pfam" id="PF04480"/>
    </source>
</evidence>
<dbReference type="Gene3D" id="3.40.960.10">
    <property type="entry name" value="VSR Endonuclease"/>
    <property type="match status" value="1"/>
</dbReference>